<comment type="subcellular location">
    <subcellularLocation>
        <location evidence="1">Nucleus</location>
    </subcellularLocation>
</comment>
<dbReference type="Gene3D" id="1.10.10.60">
    <property type="entry name" value="Homeodomain-like"/>
    <property type="match status" value="1"/>
</dbReference>
<dbReference type="WBParaSite" id="SPAL_0001502900.1">
    <property type="protein sequence ID" value="SPAL_0001502900.1"/>
    <property type="gene ID" value="SPAL_0001502900"/>
</dbReference>
<dbReference type="InterPro" id="IPR009057">
    <property type="entry name" value="Homeodomain-like_sf"/>
</dbReference>
<keyword evidence="4" id="KW-1185">Reference proteome</keyword>
<reference evidence="5" key="1">
    <citation type="submission" date="2017-02" db="UniProtKB">
        <authorList>
            <consortium name="WormBaseParasite"/>
        </authorList>
    </citation>
    <scope>IDENTIFICATION</scope>
</reference>
<accession>A0A0N5CAW1</accession>
<dbReference type="GO" id="GO:0003677">
    <property type="term" value="F:DNA binding"/>
    <property type="evidence" value="ECO:0007669"/>
    <property type="project" value="InterPro"/>
</dbReference>
<proteinExistence type="predicted"/>
<protein>
    <submittedName>
        <fullName evidence="5">Homeobox domain-containing protein</fullName>
    </submittedName>
</protein>
<sequence length="273" mass="30479">MSSSNTTMADGVAIKVIIKPVLGLMDASDQNSSELAIEKTLTLNPMTLVKDLCKSVMEGCNLGHLGDDFEAFIRHSNLEFYSFRTFFHDMNAPIGSVAVLFEDILTIKIFIPKNLFCECYNTMTINGMYESFIKYMISELSDNRNQSLNFGSVPIDSSNSSGSVGSDVFKDCIGALDSIIGDGSGTTSSQESQEEVQLSGRPKKRTKYNKEIELPILELLYTKSHTHDFEQYACGLNILSGRTGSDRLTPGNISSWFKRRRARDRRNQRLSMK</sequence>
<feature type="region of interest" description="Disordered" evidence="2">
    <location>
        <begin position="183"/>
        <end position="204"/>
    </location>
</feature>
<feature type="compositionally biased region" description="Low complexity" evidence="2">
    <location>
        <begin position="183"/>
        <end position="200"/>
    </location>
</feature>
<dbReference type="Proteomes" id="UP000046392">
    <property type="component" value="Unplaced"/>
</dbReference>
<evidence type="ECO:0000313" key="5">
    <source>
        <dbReference type="WBParaSite" id="SPAL_0001502900.1"/>
    </source>
</evidence>
<feature type="domain" description="Homeobox" evidence="3">
    <location>
        <begin position="201"/>
        <end position="271"/>
    </location>
</feature>
<dbReference type="AlphaFoldDB" id="A0A0N5CAW1"/>
<evidence type="ECO:0000313" key="4">
    <source>
        <dbReference type="Proteomes" id="UP000046392"/>
    </source>
</evidence>
<dbReference type="SUPFAM" id="SSF46689">
    <property type="entry name" value="Homeodomain-like"/>
    <property type="match status" value="1"/>
</dbReference>
<dbReference type="InterPro" id="IPR001356">
    <property type="entry name" value="HD"/>
</dbReference>
<name>A0A0N5CAW1_STREA</name>
<dbReference type="GO" id="GO:0005634">
    <property type="term" value="C:nucleus"/>
    <property type="evidence" value="ECO:0007669"/>
    <property type="project" value="UniProtKB-SubCell"/>
</dbReference>
<evidence type="ECO:0000259" key="3">
    <source>
        <dbReference type="SMART" id="SM00389"/>
    </source>
</evidence>
<dbReference type="SMART" id="SM00389">
    <property type="entry name" value="HOX"/>
    <property type="match status" value="1"/>
</dbReference>
<evidence type="ECO:0000256" key="1">
    <source>
        <dbReference type="ARBA" id="ARBA00004123"/>
    </source>
</evidence>
<evidence type="ECO:0000256" key="2">
    <source>
        <dbReference type="SAM" id="MobiDB-lite"/>
    </source>
</evidence>
<organism evidence="4 5">
    <name type="scientific">Strongyloides papillosus</name>
    <name type="common">Intestinal threadworm</name>
    <dbReference type="NCBI Taxonomy" id="174720"/>
    <lineage>
        <taxon>Eukaryota</taxon>
        <taxon>Metazoa</taxon>
        <taxon>Ecdysozoa</taxon>
        <taxon>Nematoda</taxon>
        <taxon>Chromadorea</taxon>
        <taxon>Rhabditida</taxon>
        <taxon>Tylenchina</taxon>
        <taxon>Panagrolaimomorpha</taxon>
        <taxon>Strongyloidoidea</taxon>
        <taxon>Strongyloididae</taxon>
        <taxon>Strongyloides</taxon>
    </lineage>
</organism>